<evidence type="ECO:0000256" key="1">
    <source>
        <dbReference type="SAM" id="Phobius"/>
    </source>
</evidence>
<evidence type="ECO:0000313" key="2">
    <source>
        <dbReference type="EMBL" id="GEQ13608.1"/>
    </source>
</evidence>
<accession>A0A512T061</accession>
<keyword evidence="1" id="KW-0812">Transmembrane</keyword>
<dbReference type="AlphaFoldDB" id="A0A512T061"/>
<name>A0A512T061_9MICO</name>
<keyword evidence="1" id="KW-1133">Transmembrane helix</keyword>
<evidence type="ECO:0008006" key="4">
    <source>
        <dbReference type="Google" id="ProtNLM"/>
    </source>
</evidence>
<keyword evidence="3" id="KW-1185">Reference proteome</keyword>
<dbReference type="RefSeq" id="WP_147064037.1">
    <property type="nucleotide sequence ID" value="NZ_BAABDN010000001.1"/>
</dbReference>
<dbReference type="Proteomes" id="UP000321793">
    <property type="component" value="Unassembled WGS sequence"/>
</dbReference>
<gene>
    <name evidence="2" type="ORF">KLO01_16550</name>
</gene>
<dbReference type="OrthoDB" id="4843773at2"/>
<protein>
    <recommendedName>
        <fullName evidence="4">DUF4333 domain-containing protein</fullName>
    </recommendedName>
</protein>
<evidence type="ECO:0000313" key="3">
    <source>
        <dbReference type="Proteomes" id="UP000321793"/>
    </source>
</evidence>
<comment type="caution">
    <text evidence="2">The sequence shown here is derived from an EMBL/GenBank/DDBJ whole genome shotgun (WGS) entry which is preliminary data.</text>
</comment>
<reference evidence="2 3" key="1">
    <citation type="submission" date="2019-07" db="EMBL/GenBank/DDBJ databases">
        <title>Whole genome shotgun sequence of Knoellia locipacati NBRC 109775.</title>
        <authorList>
            <person name="Hosoyama A."/>
            <person name="Uohara A."/>
            <person name="Ohji S."/>
            <person name="Ichikawa N."/>
        </authorList>
    </citation>
    <scope>NUCLEOTIDE SEQUENCE [LARGE SCALE GENOMIC DNA]</scope>
    <source>
        <strain evidence="2 3">NBRC 109775</strain>
    </source>
</reference>
<dbReference type="EMBL" id="BKBA01000008">
    <property type="protein sequence ID" value="GEQ13608.1"/>
    <property type="molecule type" value="Genomic_DNA"/>
</dbReference>
<sequence length="156" mass="15969">MSVPPPYALAAPPSAAPTNRPSWVAWTALALSAAAFVVATGVGIVYAANTLSDGSADGSGEGLFYDAGMPVWGTVELAPSGAATERILTDSLEDALRTGIEDFDGSAEDISDVYCEALTAPRTNSVATCVASVQDVETTVVLVFLDDEGGYLATVY</sequence>
<proteinExistence type="predicted"/>
<feature type="transmembrane region" description="Helical" evidence="1">
    <location>
        <begin position="23"/>
        <end position="48"/>
    </location>
</feature>
<organism evidence="2 3">
    <name type="scientific">Knoellia locipacati</name>
    <dbReference type="NCBI Taxonomy" id="882824"/>
    <lineage>
        <taxon>Bacteria</taxon>
        <taxon>Bacillati</taxon>
        <taxon>Actinomycetota</taxon>
        <taxon>Actinomycetes</taxon>
        <taxon>Micrococcales</taxon>
        <taxon>Intrasporangiaceae</taxon>
        <taxon>Knoellia</taxon>
    </lineage>
</organism>
<keyword evidence="1" id="KW-0472">Membrane</keyword>